<protein>
    <submittedName>
        <fullName evidence="4">Ribosomal-protein-alanine N-acetyltransferase</fullName>
    </submittedName>
</protein>
<proteinExistence type="predicted"/>
<organism evidence="4 5">
    <name type="scientific">Pseudovibrio ascidiaceicola</name>
    <dbReference type="NCBI Taxonomy" id="285279"/>
    <lineage>
        <taxon>Bacteria</taxon>
        <taxon>Pseudomonadati</taxon>
        <taxon>Pseudomonadota</taxon>
        <taxon>Alphaproteobacteria</taxon>
        <taxon>Hyphomicrobiales</taxon>
        <taxon>Stappiaceae</taxon>
        <taxon>Pseudovibrio</taxon>
    </lineage>
</organism>
<dbReference type="PROSITE" id="PS51186">
    <property type="entry name" value="GNAT"/>
    <property type="match status" value="1"/>
</dbReference>
<name>A0A1I3YLE1_9HYPH</name>
<keyword evidence="2" id="KW-0012">Acyltransferase</keyword>
<evidence type="ECO:0000259" key="3">
    <source>
        <dbReference type="PROSITE" id="PS51186"/>
    </source>
</evidence>
<feature type="domain" description="N-acetyltransferase" evidence="3">
    <location>
        <begin position="4"/>
        <end position="160"/>
    </location>
</feature>
<evidence type="ECO:0000313" key="4">
    <source>
        <dbReference type="EMBL" id="SFK32091.1"/>
    </source>
</evidence>
<keyword evidence="1" id="KW-0808">Transferase</keyword>
<evidence type="ECO:0000256" key="1">
    <source>
        <dbReference type="ARBA" id="ARBA00022679"/>
    </source>
</evidence>
<dbReference type="PANTHER" id="PTHR43877">
    <property type="entry name" value="AMINOALKYLPHOSPHONATE N-ACETYLTRANSFERASE-RELATED-RELATED"/>
    <property type="match status" value="1"/>
</dbReference>
<dbReference type="SUPFAM" id="SSF55729">
    <property type="entry name" value="Acyl-CoA N-acyltransferases (Nat)"/>
    <property type="match status" value="1"/>
</dbReference>
<evidence type="ECO:0000256" key="2">
    <source>
        <dbReference type="ARBA" id="ARBA00023315"/>
    </source>
</evidence>
<dbReference type="InterPro" id="IPR000182">
    <property type="entry name" value="GNAT_dom"/>
</dbReference>
<gene>
    <name evidence="4" type="ORF">SAMN04488518_10473</name>
</gene>
<dbReference type="Proteomes" id="UP000199598">
    <property type="component" value="Unassembled WGS sequence"/>
</dbReference>
<reference evidence="4 5" key="1">
    <citation type="submission" date="2016-10" db="EMBL/GenBank/DDBJ databases">
        <authorList>
            <person name="Varghese N."/>
            <person name="Submissions S."/>
        </authorList>
    </citation>
    <scope>NUCLEOTIDE SEQUENCE [LARGE SCALE GENOMIC DNA]</scope>
    <source>
        <strain evidence="4 5">DSM 16392</strain>
    </source>
</reference>
<comment type="caution">
    <text evidence="4">The sequence shown here is derived from an EMBL/GenBank/DDBJ whole genome shotgun (WGS) entry which is preliminary data.</text>
</comment>
<evidence type="ECO:0000313" key="5">
    <source>
        <dbReference type="Proteomes" id="UP000199598"/>
    </source>
</evidence>
<dbReference type="Pfam" id="PF00583">
    <property type="entry name" value="Acetyltransf_1"/>
    <property type="match status" value="1"/>
</dbReference>
<dbReference type="InterPro" id="IPR050832">
    <property type="entry name" value="Bact_Acetyltransf"/>
</dbReference>
<accession>A0A1I3YLE1</accession>
<keyword evidence="5" id="KW-1185">Reference proteome</keyword>
<dbReference type="EMBL" id="FOSK01000004">
    <property type="protein sequence ID" value="SFK32091.1"/>
    <property type="molecule type" value="Genomic_DNA"/>
</dbReference>
<dbReference type="RefSeq" id="WP_093518654.1">
    <property type="nucleotide sequence ID" value="NZ_FOSK01000004.1"/>
</dbReference>
<sequence length="167" mass="18868">MKTFEIRSARSKDIPQIGEVGLASWKRGIGPHVPQVAHDTMSKASFTDFASACLDQIVVAVKEDRVLGFAATEHADNFITDLWIDPDYESSGLGTALAEEAERRIAARGYHTAEISVLIQNERALGLYHHMRYEDVREATKFDEDLNCEITYIRLRKHLPFYAEEIA</sequence>
<dbReference type="InterPro" id="IPR016181">
    <property type="entry name" value="Acyl_CoA_acyltransferase"/>
</dbReference>
<dbReference type="Gene3D" id="3.40.630.30">
    <property type="match status" value="1"/>
</dbReference>
<dbReference type="CDD" id="cd04301">
    <property type="entry name" value="NAT_SF"/>
    <property type="match status" value="1"/>
</dbReference>